<feature type="transmembrane region" description="Helical" evidence="6">
    <location>
        <begin position="335"/>
        <end position="359"/>
    </location>
</feature>
<evidence type="ECO:0000256" key="3">
    <source>
        <dbReference type="ARBA" id="ARBA00022692"/>
    </source>
</evidence>
<accession>A0ABV3QPI3</accession>
<feature type="transmembrane region" description="Helical" evidence="6">
    <location>
        <begin position="151"/>
        <end position="168"/>
    </location>
</feature>
<dbReference type="InterPro" id="IPR050833">
    <property type="entry name" value="Poly_Biosynth_Transport"/>
</dbReference>
<keyword evidence="4 6" id="KW-1133">Transmembrane helix</keyword>
<sequence length="484" mass="51705">MSNKHAWTYPMRSSFYLLLAIAAANVAALIIQLLLPRLLNPVQYTEFAVALGYAQLIASLSFDWLRTSVIRFTGEGATSGESTKLLRAAYGLVSVALLAIVLILVIGSWWRSAFMLAATTLQYAVLQGRLDGELAYHRAQFSNGSYARLGLSRGGLLVTCALLAAVTFRTAVGVMAGMSLALWLAATIVARRFHDALQFRRKEFTGLSARAKELASYGAFTAASSVFTFAFPAVARTAVARTLAPTDSAAFIFALDLALKVFAIAGLAINVLFLQISVRAYDQADGEGGREGVLKTHLVTVASLIFPAVGMACGARELAALLVPVSLVDGFSRCYVWAVIGAGLLAFRQFGVDPAFFVAKQPKRSCVAPISTFVAFMLLVAVLNLVGSWSVESVAGIVVLSVLVSCLVAKLMVRHISTRLVAWGPMLRILICSTCAYGLTLLAMTSGFSTAGKFLLLCMIGGVSYVAVFVLADVPILRKKWVTV</sequence>
<organism evidence="7 8">
    <name type="scientific">Rhodanobacter geophilus</name>
    <dbReference type="NCBI Taxonomy" id="3162488"/>
    <lineage>
        <taxon>Bacteria</taxon>
        <taxon>Pseudomonadati</taxon>
        <taxon>Pseudomonadota</taxon>
        <taxon>Gammaproteobacteria</taxon>
        <taxon>Lysobacterales</taxon>
        <taxon>Rhodanobacteraceae</taxon>
        <taxon>Rhodanobacter</taxon>
    </lineage>
</organism>
<feature type="transmembrane region" description="Helical" evidence="6">
    <location>
        <begin position="250"/>
        <end position="276"/>
    </location>
</feature>
<feature type="transmembrane region" description="Helical" evidence="6">
    <location>
        <begin position="214"/>
        <end position="235"/>
    </location>
</feature>
<feature type="transmembrane region" description="Helical" evidence="6">
    <location>
        <begin position="15"/>
        <end position="35"/>
    </location>
</feature>
<evidence type="ECO:0000256" key="1">
    <source>
        <dbReference type="ARBA" id="ARBA00004651"/>
    </source>
</evidence>
<dbReference type="RefSeq" id="WP_367844837.1">
    <property type="nucleotide sequence ID" value="NZ_JBFOHL010000008.1"/>
</dbReference>
<feature type="transmembrane region" description="Helical" evidence="6">
    <location>
        <begin position="366"/>
        <end position="387"/>
    </location>
</feature>
<gene>
    <name evidence="7" type="ORF">ABQJ56_09820</name>
</gene>
<feature type="transmembrane region" description="Helical" evidence="6">
    <location>
        <begin position="297"/>
        <end position="323"/>
    </location>
</feature>
<evidence type="ECO:0000256" key="2">
    <source>
        <dbReference type="ARBA" id="ARBA00022475"/>
    </source>
</evidence>
<reference evidence="7 8" key="1">
    <citation type="submission" date="2024-06" db="EMBL/GenBank/DDBJ databases">
        <authorList>
            <person name="Woo H."/>
        </authorList>
    </citation>
    <scope>NUCLEOTIDE SEQUENCE [LARGE SCALE GENOMIC DNA]</scope>
    <source>
        <strain evidence="7 8">S2-g</strain>
    </source>
</reference>
<keyword evidence="3 6" id="KW-0812">Transmembrane</keyword>
<dbReference type="PANTHER" id="PTHR30250">
    <property type="entry name" value="PST FAMILY PREDICTED COLANIC ACID TRANSPORTER"/>
    <property type="match status" value="1"/>
</dbReference>
<keyword evidence="5 6" id="KW-0472">Membrane</keyword>
<feature type="transmembrane region" description="Helical" evidence="6">
    <location>
        <begin position="454"/>
        <end position="472"/>
    </location>
</feature>
<evidence type="ECO:0000256" key="6">
    <source>
        <dbReference type="SAM" id="Phobius"/>
    </source>
</evidence>
<comment type="subcellular location">
    <subcellularLocation>
        <location evidence="1">Cell membrane</location>
        <topology evidence="1">Multi-pass membrane protein</topology>
    </subcellularLocation>
</comment>
<comment type="caution">
    <text evidence="7">The sequence shown here is derived from an EMBL/GenBank/DDBJ whole genome shotgun (WGS) entry which is preliminary data.</text>
</comment>
<name>A0ABV3QPI3_9GAMM</name>
<protein>
    <recommendedName>
        <fullName evidence="9">Polysaccharide biosynthesis protein</fullName>
    </recommendedName>
</protein>
<evidence type="ECO:0000256" key="4">
    <source>
        <dbReference type="ARBA" id="ARBA00022989"/>
    </source>
</evidence>
<proteinExistence type="predicted"/>
<evidence type="ECO:0000313" key="7">
    <source>
        <dbReference type="EMBL" id="MEW9624528.1"/>
    </source>
</evidence>
<evidence type="ECO:0008006" key="9">
    <source>
        <dbReference type="Google" id="ProtNLM"/>
    </source>
</evidence>
<keyword evidence="8" id="KW-1185">Reference proteome</keyword>
<evidence type="ECO:0000256" key="5">
    <source>
        <dbReference type="ARBA" id="ARBA00023136"/>
    </source>
</evidence>
<dbReference type="Proteomes" id="UP001556170">
    <property type="component" value="Unassembled WGS sequence"/>
</dbReference>
<keyword evidence="2" id="KW-1003">Cell membrane</keyword>
<dbReference type="PANTHER" id="PTHR30250:SF11">
    <property type="entry name" value="O-ANTIGEN TRANSPORTER-RELATED"/>
    <property type="match status" value="1"/>
</dbReference>
<dbReference type="EMBL" id="JBFOHL010000008">
    <property type="protein sequence ID" value="MEW9624528.1"/>
    <property type="molecule type" value="Genomic_DNA"/>
</dbReference>
<feature type="transmembrane region" description="Helical" evidence="6">
    <location>
        <begin position="85"/>
        <end position="106"/>
    </location>
</feature>
<feature type="transmembrane region" description="Helical" evidence="6">
    <location>
        <begin position="393"/>
        <end position="413"/>
    </location>
</feature>
<evidence type="ECO:0000313" key="8">
    <source>
        <dbReference type="Proteomes" id="UP001556170"/>
    </source>
</evidence>
<feature type="transmembrane region" description="Helical" evidence="6">
    <location>
        <begin position="425"/>
        <end position="448"/>
    </location>
</feature>
<feature type="transmembrane region" description="Helical" evidence="6">
    <location>
        <begin position="174"/>
        <end position="193"/>
    </location>
</feature>